<dbReference type="PANTHER" id="PTHR43669">
    <property type="entry name" value="5-KETO-D-GLUCONATE 5-REDUCTASE"/>
    <property type="match status" value="1"/>
</dbReference>
<dbReference type="CDD" id="cd05233">
    <property type="entry name" value="SDR_c"/>
    <property type="match status" value="1"/>
</dbReference>
<keyword evidence="4" id="KW-1185">Reference proteome</keyword>
<dbReference type="EMBL" id="JASNQZ010000005">
    <property type="protein sequence ID" value="KAL0957548.1"/>
    <property type="molecule type" value="Genomic_DNA"/>
</dbReference>
<reference evidence="4" key="1">
    <citation type="submission" date="2024-06" db="EMBL/GenBank/DDBJ databases">
        <title>Multi-omics analyses provide insights into the biosynthesis of the anticancer antibiotic pleurotin in Hohenbuehelia grisea.</title>
        <authorList>
            <person name="Weaver J.A."/>
            <person name="Alberti F."/>
        </authorList>
    </citation>
    <scope>NUCLEOTIDE SEQUENCE [LARGE SCALE GENOMIC DNA]</scope>
    <source>
        <strain evidence="4">T-177</strain>
    </source>
</reference>
<dbReference type="Pfam" id="PF00106">
    <property type="entry name" value="adh_short"/>
    <property type="match status" value="1"/>
</dbReference>
<evidence type="ECO:0000256" key="2">
    <source>
        <dbReference type="ARBA" id="ARBA00023002"/>
    </source>
</evidence>
<proteinExistence type="inferred from homology"/>
<gene>
    <name evidence="3" type="ORF">HGRIS_001335</name>
</gene>
<comment type="similarity">
    <text evidence="1">Belongs to the short-chain dehydrogenases/reductases (SDR) family.</text>
</comment>
<dbReference type="Proteomes" id="UP001556367">
    <property type="component" value="Unassembled WGS sequence"/>
</dbReference>
<organism evidence="3 4">
    <name type="scientific">Hohenbuehelia grisea</name>
    <dbReference type="NCBI Taxonomy" id="104357"/>
    <lineage>
        <taxon>Eukaryota</taxon>
        <taxon>Fungi</taxon>
        <taxon>Dikarya</taxon>
        <taxon>Basidiomycota</taxon>
        <taxon>Agaricomycotina</taxon>
        <taxon>Agaricomycetes</taxon>
        <taxon>Agaricomycetidae</taxon>
        <taxon>Agaricales</taxon>
        <taxon>Pleurotineae</taxon>
        <taxon>Pleurotaceae</taxon>
        <taxon>Hohenbuehelia</taxon>
    </lineage>
</organism>
<dbReference type="PANTHER" id="PTHR43669:SF3">
    <property type="entry name" value="ALCOHOL DEHYDROGENASE, PUTATIVE (AFU_ORTHOLOGUE AFUA_3G03445)-RELATED"/>
    <property type="match status" value="1"/>
</dbReference>
<dbReference type="Gene3D" id="3.40.50.720">
    <property type="entry name" value="NAD(P)-binding Rossmann-like Domain"/>
    <property type="match status" value="1"/>
</dbReference>
<dbReference type="SUPFAM" id="SSF51735">
    <property type="entry name" value="NAD(P)-binding Rossmann-fold domains"/>
    <property type="match status" value="1"/>
</dbReference>
<protein>
    <submittedName>
        <fullName evidence="3">Uncharacterized protein</fullName>
    </submittedName>
</protein>
<keyword evidence="2" id="KW-0560">Oxidoreductase</keyword>
<comment type="caution">
    <text evidence="3">The sequence shown here is derived from an EMBL/GenBank/DDBJ whole genome shotgun (WGS) entry which is preliminary data.</text>
</comment>
<evidence type="ECO:0000313" key="3">
    <source>
        <dbReference type="EMBL" id="KAL0957548.1"/>
    </source>
</evidence>
<dbReference type="InterPro" id="IPR002347">
    <property type="entry name" value="SDR_fam"/>
</dbReference>
<sequence>MDLGLRGVHVLVTGASGGIGLETARVFLDNGARVTAHYNTNSASLTSLSSQYDSTLLRIAQADLTNESAVATLFASVASSHPNNANAPAFGPVQVAIINHGIWPTTHQPVHQMSLGHELDIVVFGGAGDAEGAGCAGRRG</sequence>
<accession>A0ABR3JQK3</accession>
<dbReference type="InterPro" id="IPR036291">
    <property type="entry name" value="NAD(P)-bd_dom_sf"/>
</dbReference>
<evidence type="ECO:0000256" key="1">
    <source>
        <dbReference type="ARBA" id="ARBA00006484"/>
    </source>
</evidence>
<name>A0ABR3JQK3_9AGAR</name>
<evidence type="ECO:0000313" key="4">
    <source>
        <dbReference type="Proteomes" id="UP001556367"/>
    </source>
</evidence>